<evidence type="ECO:0000313" key="7">
    <source>
        <dbReference type="EMBL" id="SEB62148.1"/>
    </source>
</evidence>
<protein>
    <submittedName>
        <fullName evidence="7">Predicted arabinose efflux permease, MFS family</fullName>
    </submittedName>
</protein>
<dbReference type="EMBL" id="FNSN01000003">
    <property type="protein sequence ID" value="SEB62148.1"/>
    <property type="molecule type" value="Genomic_DNA"/>
</dbReference>
<dbReference type="RefSeq" id="WP_066216261.1">
    <property type="nucleotide sequence ID" value="NZ_FNSN01000003.1"/>
</dbReference>
<dbReference type="Pfam" id="PF07690">
    <property type="entry name" value="MFS_1"/>
    <property type="match status" value="1"/>
</dbReference>
<feature type="transmembrane region" description="Helical" evidence="5">
    <location>
        <begin position="302"/>
        <end position="324"/>
    </location>
</feature>
<dbReference type="InterPro" id="IPR020846">
    <property type="entry name" value="MFS_dom"/>
</dbReference>
<feature type="transmembrane region" description="Helical" evidence="5">
    <location>
        <begin position="430"/>
        <end position="449"/>
    </location>
</feature>
<dbReference type="InterPro" id="IPR036259">
    <property type="entry name" value="MFS_trans_sf"/>
</dbReference>
<sequence>MPSAAPSSHHGVFSPPYTLTSLGLLALVVFNAFESMAVTTVMPVAAQELGGQQLYALAFAGPMAASVIGMVLAGSWSDRRGPVGAIYASVALFTVGLVIAGTAPTMELLVLGRIVQGFAGGANGVALTVLVGKAYPADLHARMFAAFAAAWVLPSILGPYIGGLVAQVASWHWVFLGALILVVPALLGLVPALRRISRDQQHAEPNRAGPYPWGRLLWAVLAAASVMGLNLSSEVPLVGWVLALAMAAVCILAIRPLIPRGTLTAQRGLPSVVLTRAIGSAAFFGTEVYLPKVLFEIYHFEPSFAGLALTCSAVSWGISSGIQGRLGATRLPHHRAVRIGSAMVAAVVVGIFLVILVQGPAWALIAVWLFGGAGMGLMFPRLSVMVLALSRPGEQGFNSSALAMADSLGNALCVAISGLVFAVLVGTGNAYAGVFAVAAACGVAVLLIAPRTRSLVD</sequence>
<feature type="domain" description="Major facilitator superfamily (MFS) profile" evidence="6">
    <location>
        <begin position="20"/>
        <end position="453"/>
    </location>
</feature>
<dbReference type="STRING" id="156980.SAMN04489745_0802"/>
<dbReference type="InterPro" id="IPR011701">
    <property type="entry name" value="MFS"/>
</dbReference>
<name>A0A1H4KVN0_9MICC</name>
<evidence type="ECO:0000256" key="1">
    <source>
        <dbReference type="ARBA" id="ARBA00004651"/>
    </source>
</evidence>
<feature type="transmembrane region" description="Helical" evidence="5">
    <location>
        <begin position="362"/>
        <end position="389"/>
    </location>
</feature>
<feature type="transmembrane region" description="Helical" evidence="5">
    <location>
        <begin position="401"/>
        <end position="424"/>
    </location>
</feature>
<evidence type="ECO:0000256" key="3">
    <source>
        <dbReference type="ARBA" id="ARBA00022989"/>
    </source>
</evidence>
<feature type="transmembrane region" description="Helical" evidence="5">
    <location>
        <begin position="110"/>
        <end position="131"/>
    </location>
</feature>
<proteinExistence type="predicted"/>
<dbReference type="Gene3D" id="1.20.1250.20">
    <property type="entry name" value="MFS general substrate transporter like domains"/>
    <property type="match status" value="1"/>
</dbReference>
<organism evidence="7 8">
    <name type="scientific">Arthrobacter woluwensis</name>
    <dbReference type="NCBI Taxonomy" id="156980"/>
    <lineage>
        <taxon>Bacteria</taxon>
        <taxon>Bacillati</taxon>
        <taxon>Actinomycetota</taxon>
        <taxon>Actinomycetes</taxon>
        <taxon>Micrococcales</taxon>
        <taxon>Micrococcaceae</taxon>
        <taxon>Arthrobacter</taxon>
    </lineage>
</organism>
<dbReference type="Proteomes" id="UP000182652">
    <property type="component" value="Unassembled WGS sequence"/>
</dbReference>
<dbReference type="PANTHER" id="PTHR23501">
    <property type="entry name" value="MAJOR FACILITATOR SUPERFAMILY"/>
    <property type="match status" value="1"/>
</dbReference>
<accession>A0A1H4KVN0</accession>
<feature type="transmembrane region" description="Helical" evidence="5">
    <location>
        <begin position="53"/>
        <end position="73"/>
    </location>
</feature>
<evidence type="ECO:0000256" key="5">
    <source>
        <dbReference type="SAM" id="Phobius"/>
    </source>
</evidence>
<gene>
    <name evidence="7" type="ORF">SAMN04489745_0802</name>
</gene>
<feature type="transmembrane region" description="Helical" evidence="5">
    <location>
        <begin position="213"/>
        <end position="231"/>
    </location>
</feature>
<evidence type="ECO:0000256" key="4">
    <source>
        <dbReference type="ARBA" id="ARBA00023136"/>
    </source>
</evidence>
<keyword evidence="2 5" id="KW-0812">Transmembrane</keyword>
<feature type="transmembrane region" description="Helical" evidence="5">
    <location>
        <begin position="237"/>
        <end position="257"/>
    </location>
</feature>
<dbReference type="AlphaFoldDB" id="A0A1H4KVN0"/>
<keyword evidence="3 5" id="KW-1133">Transmembrane helix</keyword>
<evidence type="ECO:0000259" key="6">
    <source>
        <dbReference type="PROSITE" id="PS50850"/>
    </source>
</evidence>
<comment type="subcellular location">
    <subcellularLocation>
        <location evidence="1">Cell membrane</location>
        <topology evidence="1">Multi-pass membrane protein</topology>
    </subcellularLocation>
</comment>
<dbReference type="GO" id="GO:0005886">
    <property type="term" value="C:plasma membrane"/>
    <property type="evidence" value="ECO:0007669"/>
    <property type="project" value="UniProtKB-SubCell"/>
</dbReference>
<dbReference type="GO" id="GO:0022857">
    <property type="term" value="F:transmembrane transporter activity"/>
    <property type="evidence" value="ECO:0007669"/>
    <property type="project" value="InterPro"/>
</dbReference>
<dbReference type="SUPFAM" id="SSF103473">
    <property type="entry name" value="MFS general substrate transporter"/>
    <property type="match status" value="1"/>
</dbReference>
<reference evidence="7 8" key="1">
    <citation type="submission" date="2016-10" db="EMBL/GenBank/DDBJ databases">
        <authorList>
            <person name="de Groot N.N."/>
        </authorList>
    </citation>
    <scope>NUCLEOTIDE SEQUENCE [LARGE SCALE GENOMIC DNA]</scope>
    <source>
        <strain evidence="7 8">DSM 10495</strain>
    </source>
</reference>
<feature type="transmembrane region" description="Helical" evidence="5">
    <location>
        <begin position="269"/>
        <end position="290"/>
    </location>
</feature>
<feature type="transmembrane region" description="Helical" evidence="5">
    <location>
        <begin position="12"/>
        <end position="33"/>
    </location>
</feature>
<evidence type="ECO:0000313" key="8">
    <source>
        <dbReference type="Proteomes" id="UP000182652"/>
    </source>
</evidence>
<evidence type="ECO:0000256" key="2">
    <source>
        <dbReference type="ARBA" id="ARBA00022692"/>
    </source>
</evidence>
<feature type="transmembrane region" description="Helical" evidence="5">
    <location>
        <begin position="173"/>
        <end position="193"/>
    </location>
</feature>
<dbReference type="PANTHER" id="PTHR23501:SF154">
    <property type="entry name" value="MULTIDRUG-EFFLUX TRANSPORTER RV1634-RELATED"/>
    <property type="match status" value="1"/>
</dbReference>
<keyword evidence="8" id="KW-1185">Reference proteome</keyword>
<feature type="transmembrane region" description="Helical" evidence="5">
    <location>
        <begin position="85"/>
        <end position="104"/>
    </location>
</feature>
<feature type="transmembrane region" description="Helical" evidence="5">
    <location>
        <begin position="336"/>
        <end position="356"/>
    </location>
</feature>
<keyword evidence="4 5" id="KW-0472">Membrane</keyword>
<dbReference type="PROSITE" id="PS50850">
    <property type="entry name" value="MFS"/>
    <property type="match status" value="1"/>
</dbReference>
<feature type="transmembrane region" description="Helical" evidence="5">
    <location>
        <begin position="143"/>
        <end position="161"/>
    </location>
</feature>